<dbReference type="STRING" id="29421.B2M20_10250"/>
<comment type="caution">
    <text evidence="1">The sequence shown here is derived from an EMBL/GenBank/DDBJ whole genome shotgun (WGS) entry which is preliminary data.</text>
</comment>
<keyword evidence="2" id="KW-1185">Reference proteome</keyword>
<name>A0A1V4HY52_NITVU</name>
<dbReference type="EMBL" id="MWPQ01000040">
    <property type="protein sequence ID" value="OPH82897.1"/>
    <property type="molecule type" value="Genomic_DNA"/>
</dbReference>
<dbReference type="Proteomes" id="UP000189940">
    <property type="component" value="Unassembled WGS sequence"/>
</dbReference>
<accession>A0A1V4HY52</accession>
<sequence>MFLLAPLKGCRANAHALTEKVKDAGAIFLVPGASYISIRYTVKVFPSNYISNVYLWGVMKSESILLRLTADEKLGFEQAAELAGLTTSAWIRERLRLAAIRDLETAGLRAPFIKPLGQADG</sequence>
<evidence type="ECO:0000313" key="1">
    <source>
        <dbReference type="EMBL" id="OPH82897.1"/>
    </source>
</evidence>
<proteinExistence type="predicted"/>
<organism evidence="1 2">
    <name type="scientific">Nitrobacter vulgaris</name>
    <dbReference type="NCBI Taxonomy" id="29421"/>
    <lineage>
        <taxon>Bacteria</taxon>
        <taxon>Pseudomonadati</taxon>
        <taxon>Pseudomonadota</taxon>
        <taxon>Alphaproteobacteria</taxon>
        <taxon>Hyphomicrobiales</taxon>
        <taxon>Nitrobacteraceae</taxon>
        <taxon>Nitrobacter</taxon>
    </lineage>
</organism>
<reference evidence="1 2" key="1">
    <citation type="submission" date="2017-02" db="EMBL/GenBank/DDBJ databases">
        <title>Genome sequence of the nitrite-oxidizing bacterium Nitrobacter vulgaris strain Ab1.</title>
        <authorList>
            <person name="Mellbye B.L."/>
            <person name="Davis E.W."/>
            <person name="Spieck E."/>
            <person name="Chang J.H."/>
            <person name="Bottomley P.J."/>
            <person name="Sayavedra-Soto L.A."/>
        </authorList>
    </citation>
    <scope>NUCLEOTIDE SEQUENCE [LARGE SCALE GENOMIC DNA]</scope>
    <source>
        <strain evidence="1 2">Ab1</strain>
    </source>
</reference>
<dbReference type="AlphaFoldDB" id="A0A1V4HY52"/>
<protein>
    <submittedName>
        <fullName evidence="1">Uncharacterized protein</fullName>
    </submittedName>
</protein>
<evidence type="ECO:0000313" key="2">
    <source>
        <dbReference type="Proteomes" id="UP000189940"/>
    </source>
</evidence>
<gene>
    <name evidence="1" type="ORF">B2M20_10250</name>
</gene>